<dbReference type="EMBL" id="JAGKQH010000009">
    <property type="protein sequence ID" value="KAG6591601.1"/>
    <property type="molecule type" value="Genomic_DNA"/>
</dbReference>
<sequence length="117" mass="12735">MHDALQDAVSISKGRVKNWSLSQPTFGTHLCNFITNMMIPACIYPLTAHSSSCRLFGMKHFILLFCIEIIRIEIVASVVVVLIILINVSSAVKISFFGCVASSVIVAALAAVFRGIH</sequence>
<comment type="caution">
    <text evidence="2">The sequence shown here is derived from an EMBL/GenBank/DDBJ whole genome shotgun (WGS) entry which is preliminary data.</text>
</comment>
<feature type="transmembrane region" description="Helical" evidence="1">
    <location>
        <begin position="94"/>
        <end position="113"/>
    </location>
</feature>
<feature type="transmembrane region" description="Helical" evidence="1">
    <location>
        <begin position="61"/>
        <end position="88"/>
    </location>
</feature>
<feature type="non-terminal residue" evidence="2">
    <location>
        <position position="1"/>
    </location>
</feature>
<proteinExistence type="predicted"/>
<reference evidence="2 3" key="1">
    <citation type="journal article" date="2021" name="Hortic Res">
        <title>The domestication of Cucurbita argyrosperma as revealed by the genome of its wild relative.</title>
        <authorList>
            <person name="Barrera-Redondo J."/>
            <person name="Sanchez-de la Vega G."/>
            <person name="Aguirre-Liguori J.A."/>
            <person name="Castellanos-Morales G."/>
            <person name="Gutierrez-Guerrero Y.T."/>
            <person name="Aguirre-Dugua X."/>
            <person name="Aguirre-Planter E."/>
            <person name="Tenaillon M.I."/>
            <person name="Lira-Saade R."/>
            <person name="Eguiarte L.E."/>
        </authorList>
    </citation>
    <scope>NUCLEOTIDE SEQUENCE [LARGE SCALE GENOMIC DNA]</scope>
    <source>
        <strain evidence="2">JBR-2021</strain>
    </source>
</reference>
<dbReference type="AlphaFoldDB" id="A0AAV6N358"/>
<dbReference type="Proteomes" id="UP000685013">
    <property type="component" value="Chromosome 9"/>
</dbReference>
<evidence type="ECO:0000256" key="1">
    <source>
        <dbReference type="SAM" id="Phobius"/>
    </source>
</evidence>
<keyword evidence="3" id="KW-1185">Reference proteome</keyword>
<gene>
    <name evidence="2" type="ORF">SDJN03_13947</name>
</gene>
<protein>
    <submittedName>
        <fullName evidence="2">Uncharacterized protein</fullName>
    </submittedName>
</protein>
<evidence type="ECO:0000313" key="3">
    <source>
        <dbReference type="Proteomes" id="UP000685013"/>
    </source>
</evidence>
<accession>A0AAV6N358</accession>
<organism evidence="2 3">
    <name type="scientific">Cucurbita argyrosperma subsp. sororia</name>
    <dbReference type="NCBI Taxonomy" id="37648"/>
    <lineage>
        <taxon>Eukaryota</taxon>
        <taxon>Viridiplantae</taxon>
        <taxon>Streptophyta</taxon>
        <taxon>Embryophyta</taxon>
        <taxon>Tracheophyta</taxon>
        <taxon>Spermatophyta</taxon>
        <taxon>Magnoliopsida</taxon>
        <taxon>eudicotyledons</taxon>
        <taxon>Gunneridae</taxon>
        <taxon>Pentapetalae</taxon>
        <taxon>rosids</taxon>
        <taxon>fabids</taxon>
        <taxon>Cucurbitales</taxon>
        <taxon>Cucurbitaceae</taxon>
        <taxon>Cucurbiteae</taxon>
        <taxon>Cucurbita</taxon>
    </lineage>
</organism>
<keyword evidence="1" id="KW-0812">Transmembrane</keyword>
<evidence type="ECO:0000313" key="2">
    <source>
        <dbReference type="EMBL" id="KAG6591601.1"/>
    </source>
</evidence>
<keyword evidence="1" id="KW-0472">Membrane</keyword>
<name>A0AAV6N358_9ROSI</name>
<keyword evidence="1" id="KW-1133">Transmembrane helix</keyword>